<evidence type="ECO:0000256" key="1">
    <source>
        <dbReference type="ARBA" id="ARBA00004141"/>
    </source>
</evidence>
<protein>
    <recommendedName>
        <fullName evidence="6">Transport permease protein</fullName>
    </recommendedName>
</protein>
<feature type="transmembrane region" description="Helical" evidence="6">
    <location>
        <begin position="233"/>
        <end position="252"/>
    </location>
</feature>
<dbReference type="Pfam" id="PF01061">
    <property type="entry name" value="ABC2_membrane"/>
    <property type="match status" value="1"/>
</dbReference>
<keyword evidence="3 6" id="KW-1133">Transmembrane helix</keyword>
<dbReference type="PANTHER" id="PTHR43027:SF1">
    <property type="entry name" value="DOXORUBICIN RESISTANCE ABC TRANSPORTER PERMEASE PROTEIN DRRC-RELATED"/>
    <property type="match status" value="1"/>
</dbReference>
<proteinExistence type="inferred from homology"/>
<dbReference type="Proteomes" id="UP001589627">
    <property type="component" value="Unassembled WGS sequence"/>
</dbReference>
<sequence length="260" mass="27481">MGETGARAAFAHGALQAQRLLRRWWRTPTIYMQALVFPVFLLLVFRTVFGDTMAAASGGDSLNRYVPLAALVGTVFGGVGIGVSLLLERDSGLLDRFRAMPVHRTSPLTGRLGAEVARMLVTALVFAAVGYALGFRLRHAALLPLFAAVPVLVGIGFSSLVCAVAVRARNVSALSGLAVLFLLMLFFSTGFAPLESYPHALRPVVHALPLSCGVDTMRGLTGSGAVLAPLLRVLAWSAAMTAAFGTVAVRGLSSPRRHRA</sequence>
<comment type="similarity">
    <text evidence="6">Belongs to the ABC-2 integral membrane protein family.</text>
</comment>
<dbReference type="PIRSF" id="PIRSF006648">
    <property type="entry name" value="DrrB"/>
    <property type="match status" value="1"/>
</dbReference>
<evidence type="ECO:0000259" key="7">
    <source>
        <dbReference type="PROSITE" id="PS51012"/>
    </source>
</evidence>
<dbReference type="RefSeq" id="WP_378206200.1">
    <property type="nucleotide sequence ID" value="NZ_JBHLZP010000184.1"/>
</dbReference>
<feature type="domain" description="ABC transmembrane type-2" evidence="7">
    <location>
        <begin position="29"/>
        <end position="255"/>
    </location>
</feature>
<dbReference type="PROSITE" id="PS51012">
    <property type="entry name" value="ABC_TM2"/>
    <property type="match status" value="1"/>
</dbReference>
<dbReference type="PANTHER" id="PTHR43027">
    <property type="entry name" value="DOXORUBICIN RESISTANCE ABC TRANSPORTER PERMEASE PROTEIN DRRC-RELATED"/>
    <property type="match status" value="1"/>
</dbReference>
<comment type="subcellular location">
    <subcellularLocation>
        <location evidence="6">Cell membrane</location>
        <topology evidence="6">Multi-pass membrane protein</topology>
    </subcellularLocation>
    <subcellularLocation>
        <location evidence="1">Membrane</location>
        <topology evidence="1">Multi-pass membrane protein</topology>
    </subcellularLocation>
</comment>
<keyword evidence="9" id="KW-1185">Reference proteome</keyword>
<keyword evidence="6" id="KW-1003">Cell membrane</keyword>
<dbReference type="InterPro" id="IPR013525">
    <property type="entry name" value="ABC2_TM"/>
</dbReference>
<dbReference type="InterPro" id="IPR000412">
    <property type="entry name" value="ABC_2_transport"/>
</dbReference>
<evidence type="ECO:0000256" key="5">
    <source>
        <dbReference type="ARBA" id="ARBA00023251"/>
    </source>
</evidence>
<feature type="transmembrane region" description="Helical" evidence="6">
    <location>
        <begin position="108"/>
        <end position="133"/>
    </location>
</feature>
<reference evidence="8 9" key="1">
    <citation type="submission" date="2024-09" db="EMBL/GenBank/DDBJ databases">
        <authorList>
            <person name="Sun Q."/>
            <person name="Mori K."/>
        </authorList>
    </citation>
    <scope>NUCLEOTIDE SEQUENCE [LARGE SCALE GENOMIC DNA]</scope>
    <source>
        <strain evidence="8 9">TBRC 0563</strain>
    </source>
</reference>
<organism evidence="8 9">
    <name type="scientific">Actinoallomurus acaciae</name>
    <dbReference type="NCBI Taxonomy" id="502577"/>
    <lineage>
        <taxon>Bacteria</taxon>
        <taxon>Bacillati</taxon>
        <taxon>Actinomycetota</taxon>
        <taxon>Actinomycetes</taxon>
        <taxon>Streptosporangiales</taxon>
        <taxon>Thermomonosporaceae</taxon>
        <taxon>Actinoallomurus</taxon>
    </lineage>
</organism>
<feature type="transmembrane region" description="Helical" evidence="6">
    <location>
        <begin position="29"/>
        <end position="48"/>
    </location>
</feature>
<dbReference type="InterPro" id="IPR047817">
    <property type="entry name" value="ABC2_TM_bact-type"/>
</dbReference>
<feature type="transmembrane region" description="Helical" evidence="6">
    <location>
        <begin position="145"/>
        <end position="166"/>
    </location>
</feature>
<keyword evidence="5" id="KW-0046">Antibiotic resistance</keyword>
<feature type="transmembrane region" description="Helical" evidence="6">
    <location>
        <begin position="173"/>
        <end position="194"/>
    </location>
</feature>
<dbReference type="EMBL" id="JBHLZP010000184">
    <property type="protein sequence ID" value="MFB9835187.1"/>
    <property type="molecule type" value="Genomic_DNA"/>
</dbReference>
<comment type="caution">
    <text evidence="8">The sequence shown here is derived from an EMBL/GenBank/DDBJ whole genome shotgun (WGS) entry which is preliminary data.</text>
</comment>
<gene>
    <name evidence="8" type="ORF">ACFFNX_23675</name>
</gene>
<name>A0ABV5YMI1_9ACTN</name>
<accession>A0ABV5YMI1</accession>
<dbReference type="InterPro" id="IPR052902">
    <property type="entry name" value="ABC-2_transporter"/>
</dbReference>
<keyword evidence="2 6" id="KW-0812">Transmembrane</keyword>
<evidence type="ECO:0000256" key="6">
    <source>
        <dbReference type="RuleBase" id="RU361157"/>
    </source>
</evidence>
<keyword evidence="4 6" id="KW-0472">Membrane</keyword>
<evidence type="ECO:0000256" key="4">
    <source>
        <dbReference type="ARBA" id="ARBA00023136"/>
    </source>
</evidence>
<keyword evidence="6" id="KW-0813">Transport</keyword>
<evidence type="ECO:0000313" key="8">
    <source>
        <dbReference type="EMBL" id="MFB9835187.1"/>
    </source>
</evidence>
<evidence type="ECO:0000256" key="3">
    <source>
        <dbReference type="ARBA" id="ARBA00022989"/>
    </source>
</evidence>
<feature type="transmembrane region" description="Helical" evidence="6">
    <location>
        <begin position="68"/>
        <end position="87"/>
    </location>
</feature>
<evidence type="ECO:0000313" key="9">
    <source>
        <dbReference type="Proteomes" id="UP001589627"/>
    </source>
</evidence>
<evidence type="ECO:0000256" key="2">
    <source>
        <dbReference type="ARBA" id="ARBA00022692"/>
    </source>
</evidence>